<proteinExistence type="predicted"/>
<evidence type="ECO:0000313" key="2">
    <source>
        <dbReference type="Proteomes" id="UP000265520"/>
    </source>
</evidence>
<keyword evidence="2" id="KW-1185">Reference proteome</keyword>
<dbReference type="AlphaFoldDB" id="A0A392Q3X6"/>
<reference evidence="1 2" key="1">
    <citation type="journal article" date="2018" name="Front. Plant Sci.">
        <title>Red Clover (Trifolium pratense) and Zigzag Clover (T. medium) - A Picture of Genomic Similarities and Differences.</title>
        <authorList>
            <person name="Dluhosova J."/>
            <person name="Istvanek J."/>
            <person name="Nedelnik J."/>
            <person name="Repkova J."/>
        </authorList>
    </citation>
    <scope>NUCLEOTIDE SEQUENCE [LARGE SCALE GENOMIC DNA]</scope>
    <source>
        <strain evidence="2">cv. 10/8</strain>
        <tissue evidence="1">Leaf</tissue>
    </source>
</reference>
<organism evidence="1 2">
    <name type="scientific">Trifolium medium</name>
    <dbReference type="NCBI Taxonomy" id="97028"/>
    <lineage>
        <taxon>Eukaryota</taxon>
        <taxon>Viridiplantae</taxon>
        <taxon>Streptophyta</taxon>
        <taxon>Embryophyta</taxon>
        <taxon>Tracheophyta</taxon>
        <taxon>Spermatophyta</taxon>
        <taxon>Magnoliopsida</taxon>
        <taxon>eudicotyledons</taxon>
        <taxon>Gunneridae</taxon>
        <taxon>Pentapetalae</taxon>
        <taxon>rosids</taxon>
        <taxon>fabids</taxon>
        <taxon>Fabales</taxon>
        <taxon>Fabaceae</taxon>
        <taxon>Papilionoideae</taxon>
        <taxon>50 kb inversion clade</taxon>
        <taxon>NPAAA clade</taxon>
        <taxon>Hologalegina</taxon>
        <taxon>IRL clade</taxon>
        <taxon>Trifolieae</taxon>
        <taxon>Trifolium</taxon>
    </lineage>
</organism>
<dbReference type="Proteomes" id="UP000265520">
    <property type="component" value="Unassembled WGS sequence"/>
</dbReference>
<accession>A0A392Q3X6</accession>
<evidence type="ECO:0000313" key="1">
    <source>
        <dbReference type="EMBL" id="MCI18549.1"/>
    </source>
</evidence>
<protein>
    <submittedName>
        <fullName evidence="1">Uncharacterized protein</fullName>
    </submittedName>
</protein>
<sequence length="28" mass="2876">LLIGVNNSAEAPPQLSAFLVSDMFATAV</sequence>
<comment type="caution">
    <text evidence="1">The sequence shown here is derived from an EMBL/GenBank/DDBJ whole genome shotgun (WGS) entry which is preliminary data.</text>
</comment>
<dbReference type="EMBL" id="LXQA010110658">
    <property type="protein sequence ID" value="MCI18549.1"/>
    <property type="molecule type" value="Genomic_DNA"/>
</dbReference>
<name>A0A392Q3X6_9FABA</name>
<feature type="non-terminal residue" evidence="1">
    <location>
        <position position="1"/>
    </location>
</feature>